<dbReference type="PANTHER" id="PTHR40053:SF1">
    <property type="entry name" value="SPORULATION-CONTROL PROTEIN SPO0M"/>
    <property type="match status" value="1"/>
</dbReference>
<proteinExistence type="predicted"/>
<dbReference type="AlphaFoldDB" id="A0A0J1JM62"/>
<dbReference type="Pfam" id="PF07070">
    <property type="entry name" value="Spo0M"/>
    <property type="match status" value="1"/>
</dbReference>
<dbReference type="RefSeq" id="WP_047880772.1">
    <property type="nucleotide sequence ID" value="NZ_LDOT01000037.1"/>
</dbReference>
<dbReference type="PANTHER" id="PTHR40053">
    <property type="entry name" value="SPORULATION-CONTROL PROTEIN SPO0M"/>
    <property type="match status" value="1"/>
</dbReference>
<evidence type="ECO:0000313" key="1">
    <source>
        <dbReference type="EMBL" id="KLV03237.1"/>
    </source>
</evidence>
<name>A0A0J1JM62_9GAMM</name>
<dbReference type="Proteomes" id="UP000036097">
    <property type="component" value="Unassembled WGS sequence"/>
</dbReference>
<sequence>MSLFRKSLASLGIGSARVDTVIKHDVLIPGDVLAVDLQVHGGKTSQQVDEIHLTLCCSYYEQVAGTDESSKEWVPRICELANWALPYSFTIDPHDIRHFEVELPLPANTPITIGEAKVWLDTHLETPAVMDPNDRDSLTVRPEPLMDGVFTALELAGLRIRKVICEALPDFPLPFVQTFEFVPVSGPYHGRWRKLDVVAYRGDGELKLEFGVDCRLLDMAGMMGSVPQRWELVLADQLHPQQAGEQVLAFLDSHR</sequence>
<accession>A0A0J1JM62</accession>
<dbReference type="InterPro" id="IPR009776">
    <property type="entry name" value="Spore_0_M"/>
</dbReference>
<gene>
    <name evidence="1" type="ORF">ABT56_20430</name>
</gene>
<dbReference type="EMBL" id="LDOT01000037">
    <property type="protein sequence ID" value="KLV03237.1"/>
    <property type="molecule type" value="Genomic_DNA"/>
</dbReference>
<reference evidence="1 2" key="1">
    <citation type="submission" date="2015-05" db="EMBL/GenBank/DDBJ databases">
        <title>Photobacterium galathea sp. nov.</title>
        <authorList>
            <person name="Machado H."/>
            <person name="Gram L."/>
        </authorList>
    </citation>
    <scope>NUCLEOTIDE SEQUENCE [LARGE SCALE GENOMIC DNA]</scope>
    <source>
        <strain evidence="1 2">CGMCC 1.12159</strain>
    </source>
</reference>
<dbReference type="PATRIC" id="fig|1195763.3.peg.4385"/>
<keyword evidence="2" id="KW-1185">Reference proteome</keyword>
<dbReference type="STRING" id="1195763.ABT56_20430"/>
<protein>
    <submittedName>
        <fullName evidence="1">Gram-positive sporulation control protein Spo0M</fullName>
    </submittedName>
</protein>
<evidence type="ECO:0000313" key="2">
    <source>
        <dbReference type="Proteomes" id="UP000036097"/>
    </source>
</evidence>
<comment type="caution">
    <text evidence="1">The sequence shown here is derived from an EMBL/GenBank/DDBJ whole genome shotgun (WGS) entry which is preliminary data.</text>
</comment>
<dbReference type="OrthoDB" id="2351239at2"/>
<organism evidence="1 2">
    <name type="scientific">Photobacterium aquae</name>
    <dbReference type="NCBI Taxonomy" id="1195763"/>
    <lineage>
        <taxon>Bacteria</taxon>
        <taxon>Pseudomonadati</taxon>
        <taxon>Pseudomonadota</taxon>
        <taxon>Gammaproteobacteria</taxon>
        <taxon>Vibrionales</taxon>
        <taxon>Vibrionaceae</taxon>
        <taxon>Photobacterium</taxon>
    </lineage>
</organism>